<keyword evidence="2" id="KW-1185">Reference proteome</keyword>
<gene>
    <name evidence="1" type="primary">BnaAnng21110D</name>
    <name evidence="1" type="ORF">GSBRNA2T00048255001</name>
</gene>
<protein>
    <submittedName>
        <fullName evidence="1">BnaAnng21110D protein</fullName>
    </submittedName>
</protein>
<reference evidence="1 2" key="1">
    <citation type="journal article" date="2014" name="Science">
        <title>Plant genetics. Early allopolyploid evolution in the post-Neolithic Brassica napus oilseed genome.</title>
        <authorList>
            <person name="Chalhoub B."/>
            <person name="Denoeud F."/>
            <person name="Liu S."/>
            <person name="Parkin I.A."/>
            <person name="Tang H."/>
            <person name="Wang X."/>
            <person name="Chiquet J."/>
            <person name="Belcram H."/>
            <person name="Tong C."/>
            <person name="Samans B."/>
            <person name="Correa M."/>
            <person name="Da Silva C."/>
            <person name="Just J."/>
            <person name="Falentin C."/>
            <person name="Koh C.S."/>
            <person name="Le Clainche I."/>
            <person name="Bernard M."/>
            <person name="Bento P."/>
            <person name="Noel B."/>
            <person name="Labadie K."/>
            <person name="Alberti A."/>
            <person name="Charles M."/>
            <person name="Arnaud D."/>
            <person name="Guo H."/>
            <person name="Daviaud C."/>
            <person name="Alamery S."/>
            <person name="Jabbari K."/>
            <person name="Zhao M."/>
            <person name="Edger P.P."/>
            <person name="Chelaifa H."/>
            <person name="Tack D."/>
            <person name="Lassalle G."/>
            <person name="Mestiri I."/>
            <person name="Schnel N."/>
            <person name="Le Paslier M.C."/>
            <person name="Fan G."/>
            <person name="Renault V."/>
            <person name="Bayer P.E."/>
            <person name="Golicz A.A."/>
            <person name="Manoli S."/>
            <person name="Lee T.H."/>
            <person name="Thi V.H."/>
            <person name="Chalabi S."/>
            <person name="Hu Q."/>
            <person name="Fan C."/>
            <person name="Tollenaere R."/>
            <person name="Lu Y."/>
            <person name="Battail C."/>
            <person name="Shen J."/>
            <person name="Sidebottom C.H."/>
            <person name="Wang X."/>
            <person name="Canaguier A."/>
            <person name="Chauveau A."/>
            <person name="Berard A."/>
            <person name="Deniot G."/>
            <person name="Guan M."/>
            <person name="Liu Z."/>
            <person name="Sun F."/>
            <person name="Lim Y.P."/>
            <person name="Lyons E."/>
            <person name="Town C.D."/>
            <person name="Bancroft I."/>
            <person name="Wang X."/>
            <person name="Meng J."/>
            <person name="Ma J."/>
            <person name="Pires J.C."/>
            <person name="King G.J."/>
            <person name="Brunel D."/>
            <person name="Delourme R."/>
            <person name="Renard M."/>
            <person name="Aury J.M."/>
            <person name="Adams K.L."/>
            <person name="Batley J."/>
            <person name="Snowdon R.J."/>
            <person name="Tost J."/>
            <person name="Edwards D."/>
            <person name="Zhou Y."/>
            <person name="Hua W."/>
            <person name="Sharpe A.G."/>
            <person name="Paterson A.H."/>
            <person name="Guan C."/>
            <person name="Wincker P."/>
        </authorList>
    </citation>
    <scope>NUCLEOTIDE SEQUENCE [LARGE SCALE GENOMIC DNA]</scope>
    <source>
        <strain evidence="2">cv. Darmor-bzh</strain>
    </source>
</reference>
<accession>A0A078JJ45</accession>
<evidence type="ECO:0000313" key="1">
    <source>
        <dbReference type="EMBL" id="CDY65796.1"/>
    </source>
</evidence>
<proteinExistence type="predicted"/>
<dbReference type="EMBL" id="LK034956">
    <property type="protein sequence ID" value="CDY65796.1"/>
    <property type="molecule type" value="Genomic_DNA"/>
</dbReference>
<organism evidence="1 2">
    <name type="scientific">Brassica napus</name>
    <name type="common">Rape</name>
    <dbReference type="NCBI Taxonomy" id="3708"/>
    <lineage>
        <taxon>Eukaryota</taxon>
        <taxon>Viridiplantae</taxon>
        <taxon>Streptophyta</taxon>
        <taxon>Embryophyta</taxon>
        <taxon>Tracheophyta</taxon>
        <taxon>Spermatophyta</taxon>
        <taxon>Magnoliopsida</taxon>
        <taxon>eudicotyledons</taxon>
        <taxon>Gunneridae</taxon>
        <taxon>Pentapetalae</taxon>
        <taxon>rosids</taxon>
        <taxon>malvids</taxon>
        <taxon>Brassicales</taxon>
        <taxon>Brassicaceae</taxon>
        <taxon>Brassiceae</taxon>
        <taxon>Brassica</taxon>
    </lineage>
</organism>
<sequence length="15" mass="1813">MGRPKVKLAWVEERN</sequence>
<evidence type="ECO:0000313" key="2">
    <source>
        <dbReference type="Proteomes" id="UP000028999"/>
    </source>
</evidence>
<dbReference type="Proteomes" id="UP000028999">
    <property type="component" value="Unassembled WGS sequence"/>
</dbReference>
<dbReference type="PaxDb" id="3708-A0A078JJ45"/>
<name>A0A078JJ45_BRANA</name>